<dbReference type="GO" id="GO:0016020">
    <property type="term" value="C:membrane"/>
    <property type="evidence" value="ECO:0007669"/>
    <property type="project" value="UniProtKB-SubCell"/>
</dbReference>
<evidence type="ECO:0000256" key="5">
    <source>
        <dbReference type="ARBA" id="ARBA00023136"/>
    </source>
</evidence>
<proteinExistence type="inferred from homology"/>
<comment type="subcellular location">
    <subcellularLocation>
        <location evidence="1">Membrane</location>
    </subcellularLocation>
</comment>
<keyword evidence="5 6" id="KW-0472">Membrane</keyword>
<dbReference type="Pfam" id="PF04930">
    <property type="entry name" value="FUN14"/>
    <property type="match status" value="1"/>
</dbReference>
<evidence type="ECO:0000256" key="3">
    <source>
        <dbReference type="ARBA" id="ARBA00022692"/>
    </source>
</evidence>
<reference evidence="7 8" key="1">
    <citation type="submission" date="2017-04" db="EMBL/GenBank/DDBJ databases">
        <authorList>
            <person name="Afonso C.L."/>
            <person name="Miller P.J."/>
            <person name="Scott M.A."/>
            <person name="Spackman E."/>
            <person name="Goraichik I."/>
            <person name="Dimitrov K.M."/>
            <person name="Suarez D.L."/>
            <person name="Swayne D.E."/>
        </authorList>
    </citation>
    <scope>NUCLEOTIDE SEQUENCE [LARGE SCALE GENOMIC DNA]</scope>
</reference>
<keyword evidence="8" id="KW-1185">Reference proteome</keyword>
<dbReference type="OrthoDB" id="3990500at2759"/>
<dbReference type="STRING" id="1789683.A0A1X7R777"/>
<feature type="transmembrane region" description="Helical" evidence="6">
    <location>
        <begin position="109"/>
        <end position="127"/>
    </location>
</feature>
<keyword evidence="4 6" id="KW-1133">Transmembrane helix</keyword>
<gene>
    <name evidence="7" type="ORF">KASA_0K01287G</name>
</gene>
<accession>A0A1X7R777</accession>
<sequence>MSYLFQSRLFPQSLRTVGKVPIPSFSVGLSPRSIRTKPLVISNGMKGNGSTKKWVFTVGTAAIFSVATFQFNNYPINNETIVKEVSYPVPTQLVGTNSKKEKKLRRKSYYRQLCLGSICGIMAGLLFVKVSVVVLYVGVFGILGLEWLKSRNLITIDHNEMLRLTRRQLTRVLCLGRDTVTDINLFNLSFLTASAITYYYV</sequence>
<evidence type="ECO:0000256" key="4">
    <source>
        <dbReference type="ARBA" id="ARBA00022989"/>
    </source>
</evidence>
<evidence type="ECO:0000256" key="6">
    <source>
        <dbReference type="SAM" id="Phobius"/>
    </source>
</evidence>
<keyword evidence="3 6" id="KW-0812">Transmembrane</keyword>
<evidence type="ECO:0000313" key="7">
    <source>
        <dbReference type="EMBL" id="SMN21471.1"/>
    </source>
</evidence>
<evidence type="ECO:0000256" key="1">
    <source>
        <dbReference type="ARBA" id="ARBA00004370"/>
    </source>
</evidence>
<dbReference type="Proteomes" id="UP000196158">
    <property type="component" value="Unassembled WGS sequence"/>
</dbReference>
<dbReference type="AlphaFoldDB" id="A0A1X7R777"/>
<evidence type="ECO:0000256" key="2">
    <source>
        <dbReference type="ARBA" id="ARBA00009160"/>
    </source>
</evidence>
<organism evidence="7 8">
    <name type="scientific">Maudiozyma saulgeensis</name>
    <dbReference type="NCBI Taxonomy" id="1789683"/>
    <lineage>
        <taxon>Eukaryota</taxon>
        <taxon>Fungi</taxon>
        <taxon>Dikarya</taxon>
        <taxon>Ascomycota</taxon>
        <taxon>Saccharomycotina</taxon>
        <taxon>Saccharomycetes</taxon>
        <taxon>Saccharomycetales</taxon>
        <taxon>Saccharomycetaceae</taxon>
        <taxon>Maudiozyma</taxon>
    </lineage>
</organism>
<dbReference type="EMBL" id="FXLY01000008">
    <property type="protein sequence ID" value="SMN21471.1"/>
    <property type="molecule type" value="Genomic_DNA"/>
</dbReference>
<dbReference type="InterPro" id="IPR007014">
    <property type="entry name" value="FUN14"/>
</dbReference>
<evidence type="ECO:0000313" key="8">
    <source>
        <dbReference type="Proteomes" id="UP000196158"/>
    </source>
</evidence>
<comment type="similarity">
    <text evidence="2">Belongs to the FUN14 family.</text>
</comment>
<name>A0A1X7R777_9SACH</name>
<evidence type="ECO:0008006" key="9">
    <source>
        <dbReference type="Google" id="ProtNLM"/>
    </source>
</evidence>
<protein>
    <recommendedName>
        <fullName evidence="9">FUN14 domain-containing protein</fullName>
    </recommendedName>
</protein>